<feature type="compositionally biased region" description="Pro residues" evidence="1">
    <location>
        <begin position="163"/>
        <end position="174"/>
    </location>
</feature>
<reference evidence="2" key="1">
    <citation type="journal article" date="2014" name="Int. J. Syst. Evol. Microbiol.">
        <title>Complete genome sequence of Corynebacterium casei LMG S-19264T (=DSM 44701T), isolated from a smear-ripened cheese.</title>
        <authorList>
            <consortium name="US DOE Joint Genome Institute (JGI-PGF)"/>
            <person name="Walter F."/>
            <person name="Albersmeier A."/>
            <person name="Kalinowski J."/>
            <person name="Ruckert C."/>
        </authorList>
    </citation>
    <scope>NUCLEOTIDE SEQUENCE</scope>
    <source>
        <strain evidence="2">CGMCC 4.7299</strain>
    </source>
</reference>
<gene>
    <name evidence="2" type="ORF">GCM10012284_04010</name>
</gene>
<feature type="region of interest" description="Disordered" evidence="1">
    <location>
        <begin position="158"/>
        <end position="197"/>
    </location>
</feature>
<evidence type="ECO:0000256" key="1">
    <source>
        <dbReference type="SAM" id="MobiDB-lite"/>
    </source>
</evidence>
<comment type="caution">
    <text evidence="2">The sequence shown here is derived from an EMBL/GenBank/DDBJ whole genome shotgun (WGS) entry which is preliminary data.</text>
</comment>
<accession>A0A8J3FKJ7</accession>
<protein>
    <submittedName>
        <fullName evidence="2">Uncharacterized protein</fullName>
    </submittedName>
</protein>
<keyword evidence="3" id="KW-1185">Reference proteome</keyword>
<dbReference type="RefSeq" id="WP_189077266.1">
    <property type="nucleotide sequence ID" value="NZ_BMMX01000001.1"/>
</dbReference>
<proteinExistence type="predicted"/>
<evidence type="ECO:0000313" key="3">
    <source>
        <dbReference type="Proteomes" id="UP000656042"/>
    </source>
</evidence>
<organism evidence="2 3">
    <name type="scientific">Mangrovihabitans endophyticus</name>
    <dbReference type="NCBI Taxonomy" id="1751298"/>
    <lineage>
        <taxon>Bacteria</taxon>
        <taxon>Bacillati</taxon>
        <taxon>Actinomycetota</taxon>
        <taxon>Actinomycetes</taxon>
        <taxon>Micromonosporales</taxon>
        <taxon>Micromonosporaceae</taxon>
        <taxon>Mangrovihabitans</taxon>
    </lineage>
</organism>
<dbReference type="AlphaFoldDB" id="A0A8J3FKJ7"/>
<dbReference type="Proteomes" id="UP000656042">
    <property type="component" value="Unassembled WGS sequence"/>
</dbReference>
<feature type="compositionally biased region" description="Basic and acidic residues" evidence="1">
    <location>
        <begin position="176"/>
        <end position="189"/>
    </location>
</feature>
<sequence>MYTSDVHTSDHSFAICDRGNLPIGTGDWSNGLVQPMATGALLYTGIDLGLVSVTLDLTTGHRIPDPGEWDDIVETTIRTDGDLRIESFEHGPVTAFPSVATAGPGTYRLCAHVRGRDVAYDAVANHPDEQYLLVVWPAPAAPDIVHRSTDECGRNLRHAAAHTPPPHPQIPAPPAERARQHQKLLDAARRAKARKTP</sequence>
<name>A0A8J3FKJ7_9ACTN</name>
<dbReference type="EMBL" id="BMMX01000001">
    <property type="protein sequence ID" value="GGK73340.1"/>
    <property type="molecule type" value="Genomic_DNA"/>
</dbReference>
<reference evidence="2" key="2">
    <citation type="submission" date="2020-09" db="EMBL/GenBank/DDBJ databases">
        <authorList>
            <person name="Sun Q."/>
            <person name="Zhou Y."/>
        </authorList>
    </citation>
    <scope>NUCLEOTIDE SEQUENCE</scope>
    <source>
        <strain evidence="2">CGMCC 4.7299</strain>
    </source>
</reference>
<evidence type="ECO:0000313" key="2">
    <source>
        <dbReference type="EMBL" id="GGK73340.1"/>
    </source>
</evidence>